<comment type="caution">
    <text evidence="1">The sequence shown here is derived from an EMBL/GenBank/DDBJ whole genome shotgun (WGS) entry which is preliminary data.</text>
</comment>
<dbReference type="GeneID" id="56307348"/>
<reference evidence="1 2" key="1">
    <citation type="submission" date="2009-07" db="EMBL/GenBank/DDBJ databases">
        <authorList>
            <person name="Madupu R."/>
            <person name="Durkin A.S."/>
            <person name="Torralba M."/>
            <person name="Methe B."/>
            <person name="Sutton G.G."/>
            <person name="Strausberg R.L."/>
            <person name="Nelson K.E."/>
        </authorList>
    </citation>
    <scope>NUCLEOTIDE SEQUENCE [LARGE SCALE GENOMIC DNA]</scope>
    <source>
        <strain evidence="1 2">SK82</strain>
    </source>
</reference>
<organism evidence="1 2">
    <name type="scientific">Acinetobacter radioresistens SK82</name>
    <dbReference type="NCBI Taxonomy" id="596318"/>
    <lineage>
        <taxon>Bacteria</taxon>
        <taxon>Pseudomonadati</taxon>
        <taxon>Pseudomonadota</taxon>
        <taxon>Gammaproteobacteria</taxon>
        <taxon>Moraxellales</taxon>
        <taxon>Moraxellaceae</taxon>
        <taxon>Acinetobacter</taxon>
    </lineage>
</organism>
<protein>
    <submittedName>
        <fullName evidence="1">Uncharacterized protein</fullName>
    </submittedName>
</protein>
<keyword evidence="2" id="KW-1185">Reference proteome</keyword>
<evidence type="ECO:0000313" key="2">
    <source>
        <dbReference type="Proteomes" id="UP000018419"/>
    </source>
</evidence>
<accession>A0ABP2GQW0</accession>
<evidence type="ECO:0000313" key="1">
    <source>
        <dbReference type="EMBL" id="EET83842.1"/>
    </source>
</evidence>
<dbReference type="EMBL" id="ACVR01000011">
    <property type="protein sequence ID" value="EET83842.1"/>
    <property type="molecule type" value="Genomic_DNA"/>
</dbReference>
<dbReference type="RefSeq" id="WP_005018733.1">
    <property type="nucleotide sequence ID" value="NZ_ACVR01000011.1"/>
</dbReference>
<proteinExistence type="predicted"/>
<name>A0ABP2GQW0_ACIRA</name>
<dbReference type="Proteomes" id="UP000018419">
    <property type="component" value="Unassembled WGS sequence"/>
</dbReference>
<gene>
    <name evidence="1" type="ORF">ACIRA0001_0357</name>
</gene>
<sequence>MKTLLKVLPLSLGILVAAAPIISSATVVYTPSFPASKKTVPVQAAEVQNAGITTEAAA</sequence>